<dbReference type="EMBL" id="SBJO01000035">
    <property type="protein sequence ID" value="KAF9764145.1"/>
    <property type="molecule type" value="Genomic_DNA"/>
</dbReference>
<gene>
    <name evidence="2" type="ORF">NGRA_0783</name>
</gene>
<proteinExistence type="predicted"/>
<evidence type="ECO:0000313" key="3">
    <source>
        <dbReference type="Proteomes" id="UP000740883"/>
    </source>
</evidence>
<sequence length="429" mass="51423">MFVCVFLAISLCLHEYEISIAVKLKEEIERRLENNEGEFIEFYKENMSFFKIVLNDDSTSVSEFNIEQDLVDVKLTIRENRVSDDVCVRLLEYVEKHLRTCNISIKIFDNRERAEPSLKEIQEKIKSMTCRPILFLEEYPLSEARENEFIFRFYVNRYAKYEKYAVVYQTSFPYESDFMINLFDDINYEHFIDKIKNYVEYSKKAKKKEPPFKKVHFPNRVLKEIKLPENRRSLTSTLTVKKFNEIISKPSEYDFVGMCVLLCQALEDVDFFETICSDSSRIFRSVVEQVLEREPIVRRSMQTGEMLLKIFKKNNSAFTKEFVVVFYIKCCDFVRKDLRKVVKKMSEDYSKKHIVNCVLTYEETIDLILKISRYLTLPPEDDEDYYEAFKAFVATYELNVKERKRFKSDLRLLNIQEMNRKVNEIEQKR</sequence>
<keyword evidence="3" id="KW-1185">Reference proteome</keyword>
<feature type="signal peptide" evidence="1">
    <location>
        <begin position="1"/>
        <end position="21"/>
    </location>
</feature>
<dbReference type="AlphaFoldDB" id="A0A9P6KZ89"/>
<protein>
    <submittedName>
        <fullName evidence="2">Uncharacterized protein</fullName>
    </submittedName>
</protein>
<evidence type="ECO:0000256" key="1">
    <source>
        <dbReference type="SAM" id="SignalP"/>
    </source>
</evidence>
<organism evidence="2 3">
    <name type="scientific">Nosema granulosis</name>
    <dbReference type="NCBI Taxonomy" id="83296"/>
    <lineage>
        <taxon>Eukaryota</taxon>
        <taxon>Fungi</taxon>
        <taxon>Fungi incertae sedis</taxon>
        <taxon>Microsporidia</taxon>
        <taxon>Nosematidae</taxon>
        <taxon>Nosema</taxon>
    </lineage>
</organism>
<feature type="chain" id="PRO_5040489974" evidence="1">
    <location>
        <begin position="22"/>
        <end position="429"/>
    </location>
</feature>
<evidence type="ECO:0000313" key="2">
    <source>
        <dbReference type="EMBL" id="KAF9764145.1"/>
    </source>
</evidence>
<reference evidence="2 3" key="1">
    <citation type="journal article" date="2020" name="Genome Biol. Evol.">
        <title>Comparative genomics of strictly vertically transmitted, feminizing microsporidia endosymbionts of amphipod crustaceans.</title>
        <authorList>
            <person name="Cormier A."/>
            <person name="Chebbi M.A."/>
            <person name="Giraud I."/>
            <person name="Wattier R."/>
            <person name="Teixeira M."/>
            <person name="Gilbert C."/>
            <person name="Rigaud T."/>
            <person name="Cordaux R."/>
        </authorList>
    </citation>
    <scope>NUCLEOTIDE SEQUENCE [LARGE SCALE GENOMIC DNA]</scope>
    <source>
        <strain evidence="2 3">Ou3-Ou53</strain>
    </source>
</reference>
<dbReference type="Proteomes" id="UP000740883">
    <property type="component" value="Unassembled WGS sequence"/>
</dbReference>
<name>A0A9P6KZ89_9MICR</name>
<keyword evidence="1" id="KW-0732">Signal</keyword>
<accession>A0A9P6KZ89</accession>
<comment type="caution">
    <text evidence="2">The sequence shown here is derived from an EMBL/GenBank/DDBJ whole genome shotgun (WGS) entry which is preliminary data.</text>
</comment>